<dbReference type="Proteomes" id="UP000186817">
    <property type="component" value="Unassembled WGS sequence"/>
</dbReference>
<evidence type="ECO:0000313" key="3">
    <source>
        <dbReference type="Proteomes" id="UP000186817"/>
    </source>
</evidence>
<evidence type="ECO:0000313" key="2">
    <source>
        <dbReference type="EMBL" id="OLP86585.1"/>
    </source>
</evidence>
<name>A0A1Q9CUL6_SYMMI</name>
<keyword evidence="3" id="KW-1185">Reference proteome</keyword>
<sequence length="304" mass="32893">MIVRDNYIEAETSGEWDETLATALLSRAIVPEQESGLRWTGCFLAFSSRPYVNPTFNPMMKDTGGNKSKPMKAMKAKGGNKWKPMKAMKDTGGNKSKPMKAMKATGGNKLKTVQAMKAAGGNKLKTMKATKATGGNKLKTMKNGRGNKANPNPHHVTGDGSGIQSPSNAGAYFVLPSQMNAAEYPHYAPEAIVRDVNDYRWDRTAGPRGQLSGHPAVAQFLLDNASTSARKGGINTVREMLRSLRTESTYVRPQSEVSKEVKRVLNDFKLQNGYLAVPNLAMLSSKTGMGRGGWRGGVARRAGP</sequence>
<feature type="compositionally biased region" description="Basic residues" evidence="1">
    <location>
        <begin position="69"/>
        <end position="86"/>
    </location>
</feature>
<evidence type="ECO:0000256" key="1">
    <source>
        <dbReference type="SAM" id="MobiDB-lite"/>
    </source>
</evidence>
<reference evidence="2 3" key="1">
    <citation type="submission" date="2016-02" db="EMBL/GenBank/DDBJ databases">
        <title>Genome analysis of coral dinoflagellate symbionts highlights evolutionary adaptations to a symbiotic lifestyle.</title>
        <authorList>
            <person name="Aranda M."/>
            <person name="Li Y."/>
            <person name="Liew Y.J."/>
            <person name="Baumgarten S."/>
            <person name="Simakov O."/>
            <person name="Wilson M."/>
            <person name="Piel J."/>
            <person name="Ashoor H."/>
            <person name="Bougouffa S."/>
            <person name="Bajic V.B."/>
            <person name="Ryu T."/>
            <person name="Ravasi T."/>
            <person name="Bayer T."/>
            <person name="Micklem G."/>
            <person name="Kim H."/>
            <person name="Bhak J."/>
            <person name="Lajeunesse T.C."/>
            <person name="Voolstra C.R."/>
        </authorList>
    </citation>
    <scope>NUCLEOTIDE SEQUENCE [LARGE SCALE GENOMIC DNA]</scope>
    <source>
        <strain evidence="2 3">CCMP2467</strain>
    </source>
</reference>
<organism evidence="2 3">
    <name type="scientific">Symbiodinium microadriaticum</name>
    <name type="common">Dinoflagellate</name>
    <name type="synonym">Zooxanthella microadriatica</name>
    <dbReference type="NCBI Taxonomy" id="2951"/>
    <lineage>
        <taxon>Eukaryota</taxon>
        <taxon>Sar</taxon>
        <taxon>Alveolata</taxon>
        <taxon>Dinophyceae</taxon>
        <taxon>Suessiales</taxon>
        <taxon>Symbiodiniaceae</taxon>
        <taxon>Symbiodinium</taxon>
    </lineage>
</organism>
<dbReference type="EMBL" id="LSRX01000909">
    <property type="protein sequence ID" value="OLP86585.1"/>
    <property type="molecule type" value="Genomic_DNA"/>
</dbReference>
<protein>
    <submittedName>
        <fullName evidence="2">Uncharacterized protein</fullName>
    </submittedName>
</protein>
<proteinExistence type="predicted"/>
<comment type="caution">
    <text evidence="2">The sequence shown here is derived from an EMBL/GenBank/DDBJ whole genome shotgun (WGS) entry which is preliminary data.</text>
</comment>
<feature type="region of interest" description="Disordered" evidence="1">
    <location>
        <begin position="135"/>
        <end position="163"/>
    </location>
</feature>
<dbReference type="AlphaFoldDB" id="A0A1Q9CUL6"/>
<gene>
    <name evidence="2" type="ORF">AK812_SmicGene32291</name>
</gene>
<feature type="region of interest" description="Disordered" evidence="1">
    <location>
        <begin position="58"/>
        <end position="102"/>
    </location>
</feature>
<dbReference type="OrthoDB" id="414243at2759"/>
<accession>A0A1Q9CUL6</accession>